<dbReference type="InterPro" id="IPR002575">
    <property type="entry name" value="Aminoglycoside_PTrfase"/>
</dbReference>
<dbReference type="PANTHER" id="PTHR21310:SF37">
    <property type="entry name" value="AMINOGLYCOSIDE PHOSPHOTRANSFERASE DOMAIN-CONTAINING PROTEIN"/>
    <property type="match status" value="1"/>
</dbReference>
<dbReference type="PANTHER" id="PTHR21310">
    <property type="entry name" value="AMINOGLYCOSIDE PHOSPHOTRANSFERASE-RELATED-RELATED"/>
    <property type="match status" value="1"/>
</dbReference>
<dbReference type="SUPFAM" id="SSF56112">
    <property type="entry name" value="Protein kinase-like (PK-like)"/>
    <property type="match status" value="1"/>
</dbReference>
<accession>A0A545VLA8</accession>
<dbReference type="AlphaFoldDB" id="A0A545VLA8"/>
<gene>
    <name evidence="2" type="ORF">IF1G_06342</name>
</gene>
<evidence type="ECO:0000313" key="3">
    <source>
        <dbReference type="Proteomes" id="UP000315783"/>
    </source>
</evidence>
<protein>
    <submittedName>
        <fullName evidence="2">Protein kinase-like domain</fullName>
    </submittedName>
</protein>
<dbReference type="GO" id="GO:0016301">
    <property type="term" value="F:kinase activity"/>
    <property type="evidence" value="ECO:0007669"/>
    <property type="project" value="UniProtKB-KW"/>
</dbReference>
<organism evidence="2 3">
    <name type="scientific">Cordyceps javanica</name>
    <dbReference type="NCBI Taxonomy" id="43265"/>
    <lineage>
        <taxon>Eukaryota</taxon>
        <taxon>Fungi</taxon>
        <taxon>Dikarya</taxon>
        <taxon>Ascomycota</taxon>
        <taxon>Pezizomycotina</taxon>
        <taxon>Sordariomycetes</taxon>
        <taxon>Hypocreomycetidae</taxon>
        <taxon>Hypocreales</taxon>
        <taxon>Cordycipitaceae</taxon>
        <taxon>Cordyceps</taxon>
    </lineage>
</organism>
<evidence type="ECO:0000313" key="2">
    <source>
        <dbReference type="EMBL" id="TQV95355.1"/>
    </source>
</evidence>
<dbReference type="Gene3D" id="1.10.510.10">
    <property type="entry name" value="Transferase(Phosphotransferase) domain 1"/>
    <property type="match status" value="1"/>
</dbReference>
<dbReference type="InterPro" id="IPR051678">
    <property type="entry name" value="AGP_Transferase"/>
</dbReference>
<sequence>MDKTKSLTVHYDAVLYAKGDDQYRDWNDSLKKERFHALEEFVTTHITDRGPAKFVEGGISSGSYNQVFRFSFSFGGSDIALKVPKPGHSARTLAAEKLANEAAWLQFFKEKTTIPVPHVYSCGTEPGQLSPLELPYILMDWVPGDNLRKFLASAPPKELLSTIYQQIAFFYLELYRVPFAGIGSVAKNKTTGQWSMRRPLTIDMHELVLGISNFPTNDWPSEAFLDAKDYLDFVWDQQSKQLWSLRNLNTSCEQQAAEGHDPPLSSEDIAALRYQARHHFKQLSNSPEFRLRDNLGPFRAFNPDLDTRNMTVDTKTGKILGVFDLEFTNAMPAQFACDPPLSLFKVLPGSALDRGYFAWFLHMYEPVLEQFLDAMRREELKLGDELCGQTPLSSLMRNSWETKRVWFNFGLTHSDYVDAIFWAVLHDLHPGGIPPELPAEVKVEMERYKQQAKAKVTEHGDALSIHVRKTGQ</sequence>
<keyword evidence="2" id="KW-0808">Transferase</keyword>
<dbReference type="InterPro" id="IPR011009">
    <property type="entry name" value="Kinase-like_dom_sf"/>
</dbReference>
<dbReference type="OrthoDB" id="5412996at2759"/>
<keyword evidence="3" id="KW-1185">Reference proteome</keyword>
<comment type="caution">
    <text evidence="2">The sequence shown here is derived from an EMBL/GenBank/DDBJ whole genome shotgun (WGS) entry which is preliminary data.</text>
</comment>
<dbReference type="Pfam" id="PF01636">
    <property type="entry name" value="APH"/>
    <property type="match status" value="1"/>
</dbReference>
<dbReference type="EMBL" id="SPUK01000008">
    <property type="protein sequence ID" value="TQV95355.1"/>
    <property type="molecule type" value="Genomic_DNA"/>
</dbReference>
<name>A0A545VLA8_9HYPO</name>
<keyword evidence="2" id="KW-0418">Kinase</keyword>
<evidence type="ECO:0000259" key="1">
    <source>
        <dbReference type="Pfam" id="PF01636"/>
    </source>
</evidence>
<proteinExistence type="predicted"/>
<dbReference type="Proteomes" id="UP000315783">
    <property type="component" value="Unassembled WGS sequence"/>
</dbReference>
<reference evidence="2 3" key="1">
    <citation type="journal article" date="2019" name="Appl. Microbiol. Biotechnol.">
        <title>Genome sequence of Isaria javanica and comparative genome analysis insights into family S53 peptidase evolution in fungal entomopathogens.</title>
        <authorList>
            <person name="Lin R."/>
            <person name="Zhang X."/>
            <person name="Xin B."/>
            <person name="Zou M."/>
            <person name="Gao Y."/>
            <person name="Qin F."/>
            <person name="Hu Q."/>
            <person name="Xie B."/>
            <person name="Cheng X."/>
        </authorList>
    </citation>
    <scope>NUCLEOTIDE SEQUENCE [LARGE SCALE GENOMIC DNA]</scope>
    <source>
        <strain evidence="2 3">IJ1G</strain>
    </source>
</reference>
<feature type="domain" description="Aminoglycoside phosphotransferase" evidence="1">
    <location>
        <begin position="59"/>
        <end position="330"/>
    </location>
</feature>